<keyword evidence="5 7" id="KW-0443">Lipid metabolism</keyword>
<evidence type="ECO:0000256" key="1">
    <source>
        <dbReference type="ARBA" id="ARBA00022516"/>
    </source>
</evidence>
<dbReference type="PANTHER" id="PTHR43378">
    <property type="entry name" value="UDP-3-O-ACYLGLUCOSAMINE N-ACYLTRANSFERASE"/>
    <property type="match status" value="1"/>
</dbReference>
<dbReference type="GO" id="GO:0016410">
    <property type="term" value="F:N-acyltransferase activity"/>
    <property type="evidence" value="ECO:0007669"/>
    <property type="project" value="InterPro"/>
</dbReference>
<dbReference type="SUPFAM" id="SSF51161">
    <property type="entry name" value="Trimeric LpxA-like enzymes"/>
    <property type="match status" value="1"/>
</dbReference>
<dbReference type="NCBIfam" id="TIGR01853">
    <property type="entry name" value="lipid_A_lpxD"/>
    <property type="match status" value="1"/>
</dbReference>
<dbReference type="OrthoDB" id="9784739at2"/>
<dbReference type="RefSeq" id="WP_090165092.1">
    <property type="nucleotide sequence ID" value="NZ_FOFB01000001.1"/>
</dbReference>
<feature type="domain" description="UDP-3-O-[3-hydroxymyristoyl] glucosamine N-acyltransferase non-repeat region" evidence="8">
    <location>
        <begin position="22"/>
        <end position="84"/>
    </location>
</feature>
<dbReference type="GO" id="GO:0016020">
    <property type="term" value="C:membrane"/>
    <property type="evidence" value="ECO:0007669"/>
    <property type="project" value="GOC"/>
</dbReference>
<dbReference type="PANTHER" id="PTHR43378:SF2">
    <property type="entry name" value="UDP-3-O-ACYLGLUCOSAMINE N-ACYLTRANSFERASE 1, MITOCHONDRIAL-RELATED"/>
    <property type="match status" value="1"/>
</dbReference>
<dbReference type="NCBIfam" id="NF002060">
    <property type="entry name" value="PRK00892.1"/>
    <property type="match status" value="1"/>
</dbReference>
<sequence length="345" mass="35738">MQITAAQLAEMINATVEGNPDAIISAPAKIEEAGPGTITFLANPAYENYLYSTGASAVLVSRDFKAKQAVAATLLRVDDVYGTVGHLLSVYGKEEAALSDRSISAQAYVDDTASIGQDVAVGHFSSVGAGASVGDGTVILDQVFIGPNARIGKNCTFYPGVRILRGCIVGDNCILHANVVVGGDGFGFSPDAATGKYTKVPQVGNVIIHNDVEIGACTTIDRATMGSTVIHSGVKLDNLIQIAHNVEIGENTVIAALAGVAGSAKIGRNCRIGGQVGIAGHCTLADGTQVQAQAGVINSIKEPGAALGGSPHMHYPDYLRSYALFKNLPKIVAELRKKINELSVH</sequence>
<dbReference type="UniPathway" id="UPA00973"/>
<name>A0A1H8ZMG2_9BACT</name>
<evidence type="ECO:0000256" key="2">
    <source>
        <dbReference type="ARBA" id="ARBA00022556"/>
    </source>
</evidence>
<keyword evidence="1 7" id="KW-0444">Lipid biosynthesis</keyword>
<evidence type="ECO:0000313" key="9">
    <source>
        <dbReference type="EMBL" id="SEP65590.1"/>
    </source>
</evidence>
<evidence type="ECO:0000313" key="10">
    <source>
        <dbReference type="Proteomes" id="UP000199021"/>
    </source>
</evidence>
<keyword evidence="2 7" id="KW-0441">Lipid A biosynthesis</keyword>
<comment type="similarity">
    <text evidence="7">Belongs to the transferase hexapeptide repeat family. LpxD subfamily.</text>
</comment>
<dbReference type="GO" id="GO:0103118">
    <property type="term" value="F:UDP-3-O-[(3R)-3-hydroxyacyl]-glucosamine N-acyltransferase activity"/>
    <property type="evidence" value="ECO:0007669"/>
    <property type="project" value="UniProtKB-EC"/>
</dbReference>
<dbReference type="InParanoid" id="A0A1H8ZMG2"/>
<organism evidence="9 10">
    <name type="scientific">Neolewinella agarilytica</name>
    <dbReference type="NCBI Taxonomy" id="478744"/>
    <lineage>
        <taxon>Bacteria</taxon>
        <taxon>Pseudomonadati</taxon>
        <taxon>Bacteroidota</taxon>
        <taxon>Saprospiria</taxon>
        <taxon>Saprospirales</taxon>
        <taxon>Lewinellaceae</taxon>
        <taxon>Neolewinella</taxon>
    </lineage>
</organism>
<comment type="subunit">
    <text evidence="7">Homotrimer.</text>
</comment>
<dbReference type="InterPro" id="IPR020573">
    <property type="entry name" value="UDP_GlcNAc_AcTrfase_non-rep"/>
</dbReference>
<keyword evidence="10" id="KW-1185">Reference proteome</keyword>
<protein>
    <recommendedName>
        <fullName evidence="7">UDP-3-O-acylglucosamine N-acyltransferase</fullName>
        <ecNumber evidence="7">2.3.1.191</ecNumber>
    </recommendedName>
</protein>
<gene>
    <name evidence="7" type="primary">lpxD</name>
    <name evidence="9" type="ORF">SAMN05444359_101378</name>
</gene>
<dbReference type="Pfam" id="PF04613">
    <property type="entry name" value="LpxD"/>
    <property type="match status" value="1"/>
</dbReference>
<dbReference type="GO" id="GO:0009245">
    <property type="term" value="P:lipid A biosynthetic process"/>
    <property type="evidence" value="ECO:0007669"/>
    <property type="project" value="UniProtKB-UniRule"/>
</dbReference>
<dbReference type="InterPro" id="IPR001451">
    <property type="entry name" value="Hexapep"/>
</dbReference>
<keyword evidence="3 7" id="KW-0808">Transferase</keyword>
<dbReference type="Gene3D" id="2.160.10.10">
    <property type="entry name" value="Hexapeptide repeat proteins"/>
    <property type="match status" value="1"/>
</dbReference>
<dbReference type="AlphaFoldDB" id="A0A1H8ZMG2"/>
<dbReference type="Gene3D" id="3.40.1390.10">
    <property type="entry name" value="MurE/MurF, N-terminal domain"/>
    <property type="match status" value="1"/>
</dbReference>
<comment type="function">
    <text evidence="7">Catalyzes the N-acylation of UDP-3-O-acylglucosamine using 3-hydroxyacyl-ACP as the acyl donor. Is involved in the biosynthesis of lipid A, a phosphorylated glycolipid that anchors the lipopolysaccharide to the outer membrane of the cell.</text>
</comment>
<comment type="pathway">
    <text evidence="7">Bacterial outer membrane biogenesis; LPS lipid A biosynthesis.</text>
</comment>
<accession>A0A1H8ZMG2</accession>
<keyword evidence="4 7" id="KW-0677">Repeat</keyword>
<dbReference type="HAMAP" id="MF_00523">
    <property type="entry name" value="LpxD"/>
    <property type="match status" value="1"/>
</dbReference>
<dbReference type="CDD" id="cd03352">
    <property type="entry name" value="LbH_LpxD"/>
    <property type="match status" value="1"/>
</dbReference>
<dbReference type="InterPro" id="IPR007691">
    <property type="entry name" value="LpxD"/>
</dbReference>
<feature type="active site" description="Proton acceptor" evidence="7">
    <location>
        <position position="244"/>
    </location>
</feature>
<dbReference type="Pfam" id="PF00132">
    <property type="entry name" value="Hexapep"/>
    <property type="match status" value="2"/>
</dbReference>
<evidence type="ECO:0000256" key="5">
    <source>
        <dbReference type="ARBA" id="ARBA00023098"/>
    </source>
</evidence>
<evidence type="ECO:0000256" key="3">
    <source>
        <dbReference type="ARBA" id="ARBA00022679"/>
    </source>
</evidence>
<reference evidence="10" key="1">
    <citation type="submission" date="2016-10" db="EMBL/GenBank/DDBJ databases">
        <authorList>
            <person name="Varghese N."/>
            <person name="Submissions S."/>
        </authorList>
    </citation>
    <scope>NUCLEOTIDE SEQUENCE [LARGE SCALE GENOMIC DNA]</scope>
    <source>
        <strain evidence="10">DSM 24740</strain>
    </source>
</reference>
<evidence type="ECO:0000259" key="8">
    <source>
        <dbReference type="Pfam" id="PF04613"/>
    </source>
</evidence>
<dbReference type="EMBL" id="FOFB01000001">
    <property type="protein sequence ID" value="SEP65590.1"/>
    <property type="molecule type" value="Genomic_DNA"/>
</dbReference>
<comment type="catalytic activity">
    <reaction evidence="7">
        <text>a UDP-3-O-[(3R)-3-hydroxyacyl]-alpha-D-glucosamine + a (3R)-hydroxyacyl-[ACP] = a UDP-2-N,3-O-bis[(3R)-3-hydroxyacyl]-alpha-D-glucosamine + holo-[ACP] + H(+)</text>
        <dbReference type="Rhea" id="RHEA:53836"/>
        <dbReference type="Rhea" id="RHEA-COMP:9685"/>
        <dbReference type="Rhea" id="RHEA-COMP:9945"/>
        <dbReference type="ChEBI" id="CHEBI:15378"/>
        <dbReference type="ChEBI" id="CHEBI:64479"/>
        <dbReference type="ChEBI" id="CHEBI:78827"/>
        <dbReference type="ChEBI" id="CHEBI:137740"/>
        <dbReference type="ChEBI" id="CHEBI:137748"/>
        <dbReference type="EC" id="2.3.1.191"/>
    </reaction>
</comment>
<evidence type="ECO:0000256" key="6">
    <source>
        <dbReference type="ARBA" id="ARBA00023315"/>
    </source>
</evidence>
<proteinExistence type="inferred from homology"/>
<dbReference type="STRING" id="478744.SAMN05444359_101378"/>
<dbReference type="InterPro" id="IPR011004">
    <property type="entry name" value="Trimer_LpxA-like_sf"/>
</dbReference>
<dbReference type="EC" id="2.3.1.191" evidence="7"/>
<dbReference type="Proteomes" id="UP000199021">
    <property type="component" value="Unassembled WGS sequence"/>
</dbReference>
<keyword evidence="6 7" id="KW-0012">Acyltransferase</keyword>
<evidence type="ECO:0000256" key="4">
    <source>
        <dbReference type="ARBA" id="ARBA00022737"/>
    </source>
</evidence>
<evidence type="ECO:0000256" key="7">
    <source>
        <dbReference type="HAMAP-Rule" id="MF_00523"/>
    </source>
</evidence>